<proteinExistence type="inferred from homology"/>
<evidence type="ECO:0000256" key="7">
    <source>
        <dbReference type="ARBA" id="ARBA00022737"/>
    </source>
</evidence>
<reference evidence="18 19" key="1">
    <citation type="journal article" date="2023" name="Hortic Res">
        <title>Pangenome of water caltrop reveals structural variations and asymmetric subgenome divergence after allopolyploidization.</title>
        <authorList>
            <person name="Zhang X."/>
            <person name="Chen Y."/>
            <person name="Wang L."/>
            <person name="Yuan Y."/>
            <person name="Fang M."/>
            <person name="Shi L."/>
            <person name="Lu R."/>
            <person name="Comes H.P."/>
            <person name="Ma Y."/>
            <person name="Chen Y."/>
            <person name="Huang G."/>
            <person name="Zhou Y."/>
            <person name="Zheng Z."/>
            <person name="Qiu Y."/>
        </authorList>
    </citation>
    <scope>NUCLEOTIDE SEQUENCE [LARGE SCALE GENOMIC DNA]</scope>
    <source>
        <tissue evidence="18">Roots</tissue>
    </source>
</reference>
<evidence type="ECO:0000313" key="18">
    <source>
        <dbReference type="EMBL" id="KAK4768435.1"/>
    </source>
</evidence>
<evidence type="ECO:0000256" key="4">
    <source>
        <dbReference type="ARBA" id="ARBA00022490"/>
    </source>
</evidence>
<keyword evidence="13" id="KW-0539">Nucleus</keyword>
<keyword evidence="14" id="KW-0131">Cell cycle</keyword>
<dbReference type="EMBL" id="JAXIOK010000006">
    <property type="protein sequence ID" value="KAK4768435.1"/>
    <property type="molecule type" value="Genomic_DNA"/>
</dbReference>
<evidence type="ECO:0000313" key="19">
    <source>
        <dbReference type="Proteomes" id="UP001345219"/>
    </source>
</evidence>
<protein>
    <recommendedName>
        <fullName evidence="3">BRISC and BRCA1-A complex member 2</fullName>
    </recommendedName>
    <alternativeName>
        <fullName evidence="16">BRCA1-A complex subunit BRE</fullName>
    </alternativeName>
    <alternativeName>
        <fullName evidence="17">BRCA1/BRCA2-containing complex subunit 45</fullName>
    </alternativeName>
</protein>
<keyword evidence="9" id="KW-0498">Mitosis</keyword>
<evidence type="ECO:0000256" key="12">
    <source>
        <dbReference type="ARBA" id="ARBA00023204"/>
    </source>
</evidence>
<gene>
    <name evidence="18" type="ORF">SAY87_003576</name>
</gene>
<keyword evidence="4" id="KW-0963">Cytoplasm</keyword>
<keyword evidence="11" id="KW-0156">Chromatin regulator</keyword>
<evidence type="ECO:0000256" key="15">
    <source>
        <dbReference type="ARBA" id="ARBA00025766"/>
    </source>
</evidence>
<evidence type="ECO:0000256" key="2">
    <source>
        <dbReference type="ARBA" id="ARBA00004496"/>
    </source>
</evidence>
<evidence type="ECO:0000256" key="9">
    <source>
        <dbReference type="ARBA" id="ARBA00022776"/>
    </source>
</evidence>
<evidence type="ECO:0000256" key="10">
    <source>
        <dbReference type="ARBA" id="ARBA00022786"/>
    </source>
</evidence>
<dbReference type="InterPro" id="IPR010358">
    <property type="entry name" value="BRE"/>
</dbReference>
<dbReference type="AlphaFoldDB" id="A0AAN7KKT9"/>
<dbReference type="PANTHER" id="PTHR15189:SF7">
    <property type="entry name" value="BRISC AND BRCA1-A COMPLEX MEMBER 2"/>
    <property type="match status" value="1"/>
</dbReference>
<dbReference type="PANTHER" id="PTHR15189">
    <property type="entry name" value="BRISC AND BRCA1-A COMPLEX MEMBER 2"/>
    <property type="match status" value="1"/>
</dbReference>
<evidence type="ECO:0000256" key="8">
    <source>
        <dbReference type="ARBA" id="ARBA00022763"/>
    </source>
</evidence>
<dbReference type="Proteomes" id="UP001345219">
    <property type="component" value="Chromosome 3"/>
</dbReference>
<evidence type="ECO:0000256" key="13">
    <source>
        <dbReference type="ARBA" id="ARBA00023242"/>
    </source>
</evidence>
<evidence type="ECO:0000256" key="16">
    <source>
        <dbReference type="ARBA" id="ARBA00032491"/>
    </source>
</evidence>
<accession>A0AAN7KKT9</accession>
<name>A0AAN7KKT9_9MYRT</name>
<evidence type="ECO:0000256" key="6">
    <source>
        <dbReference type="ARBA" id="ARBA00022703"/>
    </source>
</evidence>
<keyword evidence="6" id="KW-0053">Apoptosis</keyword>
<dbReference type="GO" id="GO:0006302">
    <property type="term" value="P:double-strand break repair"/>
    <property type="evidence" value="ECO:0007669"/>
    <property type="project" value="TreeGrafter"/>
</dbReference>
<keyword evidence="8" id="KW-0227">DNA damage</keyword>
<evidence type="ECO:0000256" key="5">
    <source>
        <dbReference type="ARBA" id="ARBA00022618"/>
    </source>
</evidence>
<keyword evidence="12" id="KW-0234">DNA repair</keyword>
<evidence type="ECO:0000256" key="17">
    <source>
        <dbReference type="ARBA" id="ARBA00032630"/>
    </source>
</evidence>
<keyword evidence="19" id="KW-1185">Reference proteome</keyword>
<dbReference type="GO" id="GO:0070552">
    <property type="term" value="C:BRISC complex"/>
    <property type="evidence" value="ECO:0007669"/>
    <property type="project" value="InterPro"/>
</dbReference>
<keyword evidence="7" id="KW-0677">Repeat</keyword>
<dbReference type="GO" id="GO:0051301">
    <property type="term" value="P:cell division"/>
    <property type="evidence" value="ECO:0007669"/>
    <property type="project" value="UniProtKB-KW"/>
</dbReference>
<dbReference type="GO" id="GO:0006325">
    <property type="term" value="P:chromatin organization"/>
    <property type="evidence" value="ECO:0007669"/>
    <property type="project" value="UniProtKB-KW"/>
</dbReference>
<organism evidence="18 19">
    <name type="scientific">Trapa incisa</name>
    <dbReference type="NCBI Taxonomy" id="236973"/>
    <lineage>
        <taxon>Eukaryota</taxon>
        <taxon>Viridiplantae</taxon>
        <taxon>Streptophyta</taxon>
        <taxon>Embryophyta</taxon>
        <taxon>Tracheophyta</taxon>
        <taxon>Spermatophyta</taxon>
        <taxon>Magnoliopsida</taxon>
        <taxon>eudicotyledons</taxon>
        <taxon>Gunneridae</taxon>
        <taxon>Pentapetalae</taxon>
        <taxon>rosids</taxon>
        <taxon>malvids</taxon>
        <taxon>Myrtales</taxon>
        <taxon>Lythraceae</taxon>
        <taxon>Trapa</taxon>
    </lineage>
</organism>
<evidence type="ECO:0000256" key="3">
    <source>
        <dbReference type="ARBA" id="ARBA00019438"/>
    </source>
</evidence>
<evidence type="ECO:0000256" key="1">
    <source>
        <dbReference type="ARBA" id="ARBA00004123"/>
    </source>
</evidence>
<sequence>MASDRFPSFIASQLSYLMNHFSQAIKVEQAWCGSKNHTGVLDRFTLCIPYCLDYIKWDIIYNAEFPLSAPDVVFGPEDEHFHPFRLTSGQGGEEMNPLKSVLSNWSYKDPTRLFVLIQELRNEYILYQQKRAGAVDDDRLMFEIDTIMSREGIEILVSSGPEKPEEVKFAVPLLDMDINKMVRGCSWRHIQKIHLQAVYSVPKRYMSSPSAPRLKLVSTPELKTLFSVEDVKLPSWVSGMCMAEYLPHLEESLRGQIREAVASIDVRRCFIEALAPLFGRPLEAEPIFCRRATFLVASGVFSFMVHFSIPTQFPRQQPGLMLMSSQHFSSQHVPIKSAVRTDYPWSPRWEPSQMAERLFDFLVDEGMNFKKYCNEMQLQV</sequence>
<comment type="similarity">
    <text evidence="15">Belongs to the BABAM2 family.</text>
</comment>
<dbReference type="GO" id="GO:0005737">
    <property type="term" value="C:cytoplasm"/>
    <property type="evidence" value="ECO:0007669"/>
    <property type="project" value="UniProtKB-SubCell"/>
</dbReference>
<keyword evidence="5" id="KW-0132">Cell division</keyword>
<comment type="caution">
    <text evidence="18">The sequence shown here is derived from an EMBL/GenBank/DDBJ whole genome shotgun (WGS) entry which is preliminary data.</text>
</comment>
<evidence type="ECO:0000256" key="11">
    <source>
        <dbReference type="ARBA" id="ARBA00022853"/>
    </source>
</evidence>
<keyword evidence="10" id="KW-0833">Ubl conjugation pathway</keyword>
<comment type="subcellular location">
    <subcellularLocation>
        <location evidence="2">Cytoplasm</location>
    </subcellularLocation>
    <subcellularLocation>
        <location evidence="1">Nucleus</location>
    </subcellularLocation>
</comment>
<evidence type="ECO:0000256" key="14">
    <source>
        <dbReference type="ARBA" id="ARBA00023306"/>
    </source>
</evidence>
<dbReference type="Pfam" id="PF06113">
    <property type="entry name" value="BRE"/>
    <property type="match status" value="1"/>
</dbReference>